<dbReference type="InterPro" id="IPR006182">
    <property type="entry name" value="FliF_N_dom"/>
</dbReference>
<evidence type="ECO:0000259" key="13">
    <source>
        <dbReference type="Pfam" id="PF08345"/>
    </source>
</evidence>
<evidence type="ECO:0000313" key="15">
    <source>
        <dbReference type="Proteomes" id="UP001596108"/>
    </source>
</evidence>
<evidence type="ECO:0000256" key="2">
    <source>
        <dbReference type="ARBA" id="ARBA00004651"/>
    </source>
</evidence>
<comment type="subcellular location">
    <subcellularLocation>
        <location evidence="1 9">Bacterial flagellum basal body</location>
    </subcellularLocation>
    <subcellularLocation>
        <location evidence="2">Cell membrane</location>
        <topology evidence="2">Multi-pass membrane protein</topology>
    </subcellularLocation>
</comment>
<reference evidence="15" key="1">
    <citation type="journal article" date="2019" name="Int. J. Syst. Evol. Microbiol.">
        <title>The Global Catalogue of Microorganisms (GCM) 10K type strain sequencing project: providing services to taxonomists for standard genome sequencing and annotation.</title>
        <authorList>
            <consortium name="The Broad Institute Genomics Platform"/>
            <consortium name="The Broad Institute Genome Sequencing Center for Infectious Disease"/>
            <person name="Wu L."/>
            <person name="Ma J."/>
        </authorList>
    </citation>
    <scope>NUCLEOTIDE SEQUENCE [LARGE SCALE GENOMIC DNA]</scope>
    <source>
        <strain evidence="15">CGMCC 1.18578</strain>
    </source>
</reference>
<gene>
    <name evidence="14" type="primary">fliF</name>
    <name evidence="14" type="ORF">ACFPQ4_23795</name>
</gene>
<evidence type="ECO:0000256" key="11">
    <source>
        <dbReference type="SAM" id="Phobius"/>
    </source>
</evidence>
<evidence type="ECO:0000256" key="1">
    <source>
        <dbReference type="ARBA" id="ARBA00004117"/>
    </source>
</evidence>
<organism evidence="14 15">
    <name type="scientific">Cohnella yongneupensis</name>
    <dbReference type="NCBI Taxonomy" id="425006"/>
    <lineage>
        <taxon>Bacteria</taxon>
        <taxon>Bacillati</taxon>
        <taxon>Bacillota</taxon>
        <taxon>Bacilli</taxon>
        <taxon>Bacillales</taxon>
        <taxon>Paenibacillaceae</taxon>
        <taxon>Cohnella</taxon>
    </lineage>
</organism>
<evidence type="ECO:0000256" key="6">
    <source>
        <dbReference type="ARBA" id="ARBA00022989"/>
    </source>
</evidence>
<feature type="domain" description="Flagellar M-ring N-terminal" evidence="12">
    <location>
        <begin position="46"/>
        <end position="220"/>
    </location>
</feature>
<keyword evidence="8 9" id="KW-0975">Bacterial flagellum</keyword>
<feature type="transmembrane region" description="Helical" evidence="11">
    <location>
        <begin position="25"/>
        <end position="45"/>
    </location>
</feature>
<dbReference type="PIRSF" id="PIRSF004862">
    <property type="entry name" value="FliF"/>
    <property type="match status" value="1"/>
</dbReference>
<dbReference type="Pfam" id="PF08345">
    <property type="entry name" value="YscJ_FliF_C"/>
    <property type="match status" value="1"/>
</dbReference>
<keyword evidence="14" id="KW-0282">Flagellum</keyword>
<evidence type="ECO:0000259" key="12">
    <source>
        <dbReference type="Pfam" id="PF01514"/>
    </source>
</evidence>
<dbReference type="Gene3D" id="3.30.300.30">
    <property type="match status" value="1"/>
</dbReference>
<dbReference type="InterPro" id="IPR043427">
    <property type="entry name" value="YscJ/FliF"/>
</dbReference>
<accession>A0ABW0R6T2</accession>
<feature type="compositionally biased region" description="Low complexity" evidence="10">
    <location>
        <begin position="337"/>
        <end position="350"/>
    </location>
</feature>
<keyword evidence="14" id="KW-0969">Cilium</keyword>
<dbReference type="NCBIfam" id="TIGR00206">
    <property type="entry name" value="fliF"/>
    <property type="match status" value="1"/>
</dbReference>
<proteinExistence type="inferred from homology"/>
<feature type="domain" description="Flagellar M-ring C-terminal" evidence="13">
    <location>
        <begin position="263"/>
        <end position="397"/>
    </location>
</feature>
<feature type="compositionally biased region" description="Basic and acidic residues" evidence="10">
    <location>
        <begin position="298"/>
        <end position="310"/>
    </location>
</feature>
<dbReference type="InterPro" id="IPR000067">
    <property type="entry name" value="FlgMring_FliF"/>
</dbReference>
<dbReference type="Proteomes" id="UP001596108">
    <property type="component" value="Unassembled WGS sequence"/>
</dbReference>
<dbReference type="EMBL" id="JBHSNC010000057">
    <property type="protein sequence ID" value="MFC5532451.1"/>
    <property type="molecule type" value="Genomic_DNA"/>
</dbReference>
<evidence type="ECO:0000256" key="3">
    <source>
        <dbReference type="ARBA" id="ARBA00007971"/>
    </source>
</evidence>
<evidence type="ECO:0000313" key="14">
    <source>
        <dbReference type="EMBL" id="MFC5532451.1"/>
    </source>
</evidence>
<keyword evidence="6 11" id="KW-1133">Transmembrane helix</keyword>
<keyword evidence="15" id="KW-1185">Reference proteome</keyword>
<dbReference type="PANTHER" id="PTHR30046:SF0">
    <property type="entry name" value="FLAGELLAR M-RING PROTEIN"/>
    <property type="match status" value="1"/>
</dbReference>
<feature type="region of interest" description="Disordered" evidence="10">
    <location>
        <begin position="291"/>
        <end position="350"/>
    </location>
</feature>
<dbReference type="PRINTS" id="PR01009">
    <property type="entry name" value="FLGMRINGFLIF"/>
</dbReference>
<evidence type="ECO:0000256" key="8">
    <source>
        <dbReference type="ARBA" id="ARBA00023143"/>
    </source>
</evidence>
<evidence type="ECO:0000256" key="7">
    <source>
        <dbReference type="ARBA" id="ARBA00023136"/>
    </source>
</evidence>
<comment type="similarity">
    <text evidence="3 9">Belongs to the FliF family.</text>
</comment>
<dbReference type="InterPro" id="IPR045851">
    <property type="entry name" value="AMP-bd_C_sf"/>
</dbReference>
<keyword evidence="5 11" id="KW-0812">Transmembrane</keyword>
<protein>
    <recommendedName>
        <fullName evidence="9">Flagellar M-ring protein</fullName>
    </recommendedName>
</protein>
<evidence type="ECO:0000256" key="4">
    <source>
        <dbReference type="ARBA" id="ARBA00022475"/>
    </source>
</evidence>
<feature type="transmembrane region" description="Helical" evidence="11">
    <location>
        <begin position="444"/>
        <end position="465"/>
    </location>
</feature>
<dbReference type="Pfam" id="PF01514">
    <property type="entry name" value="YscJ_FliF"/>
    <property type="match status" value="1"/>
</dbReference>
<evidence type="ECO:0000256" key="10">
    <source>
        <dbReference type="SAM" id="MobiDB-lite"/>
    </source>
</evidence>
<dbReference type="InterPro" id="IPR013556">
    <property type="entry name" value="Flag_M-ring_C"/>
</dbReference>
<keyword evidence="7 11" id="KW-0472">Membrane</keyword>
<dbReference type="RefSeq" id="WP_378114413.1">
    <property type="nucleotide sequence ID" value="NZ_JBHSNC010000057.1"/>
</dbReference>
<evidence type="ECO:0000256" key="9">
    <source>
        <dbReference type="PIRNR" id="PIRNR004862"/>
    </source>
</evidence>
<keyword evidence="4" id="KW-1003">Cell membrane</keyword>
<comment type="caution">
    <text evidence="14">The sequence shown here is derived from an EMBL/GenBank/DDBJ whole genome shotgun (WGS) entry which is preliminary data.</text>
</comment>
<dbReference type="PANTHER" id="PTHR30046">
    <property type="entry name" value="FLAGELLAR M-RING PROTEIN"/>
    <property type="match status" value="1"/>
</dbReference>
<comment type="function">
    <text evidence="9">The M ring may be actively involved in energy transduction.</text>
</comment>
<evidence type="ECO:0000256" key="5">
    <source>
        <dbReference type="ARBA" id="ARBA00022692"/>
    </source>
</evidence>
<keyword evidence="14" id="KW-0966">Cell projection</keyword>
<sequence>MNEKWARVREKMLGFWNQYNKTQKWVLASTAVLLLFVIIFFVSYFTKTEYAVAYSNLDESDAAALIQYLDSNGISYKLSGDGSSISVPSASLAKVKVEAGSQGIIQNGSIGGFEDLSKQSSGIGSTKQEFDVKLRNALNGEIQQLLLSKQGVAKVKAIVTLPEESIFLNESDREKAIASVVMTFKLGYRPKQSEIDSYYNLVKSAVPNLDVENITISSSTDGDLTPSAAIGGQPGIGGVEFETNAAIKTAFENDLKRNIQTFLSPIVGMDNIVVSVVSSLNFDKVSTQENLVQPLPDNDNKGIEISHQDTSETSTSSDGQAGGVAGTGETDIANYPGGASSGTSSSEKTSQTINYEVSRIINNIDRGPYKVNDLSINVGIDSAAMTDEKRTQIQGALYNSVRVLLAESGLDLSDQALANRVSIISQAFEGDQSGASGGATSSSYLLAGLGLLALALLGGGGYYVYSRRKKAAEEAAALAAVPRSELPTIDIDNVANESQVRKQLESLAKRKPDEFVNLLRTWLVDE</sequence>
<name>A0ABW0R6T2_9BACL</name>